<dbReference type="AlphaFoldDB" id="T1AAR4"/>
<protein>
    <submittedName>
        <fullName evidence="2">Plasmid RP4 TraN-related protein</fullName>
    </submittedName>
</protein>
<gene>
    <name evidence="1" type="ORF">B1B_15540</name>
    <name evidence="2" type="ORF">B2A_06216</name>
</gene>
<name>T1AAR4_9ZZZZ</name>
<evidence type="ECO:0000313" key="1">
    <source>
        <dbReference type="EMBL" id="EQD39082.1"/>
    </source>
</evidence>
<accession>T1AAR4</accession>
<sequence length="119" mass="12663">MTLEQSAVFPPRRPWPDDFPPVAIHADESRVKQHPAYPAAKSGDADAALQLVQDTLALSAVESLRRLLGTARPVLVSAHALEQVGVNAIPEALADELGQLLDLPVDSSVVQTNVVSHTS</sequence>
<comment type="caution">
    <text evidence="2">The sequence shown here is derived from an EMBL/GenBank/DDBJ whole genome shotgun (WGS) entry which is preliminary data.</text>
</comment>
<organism evidence="2">
    <name type="scientific">mine drainage metagenome</name>
    <dbReference type="NCBI Taxonomy" id="410659"/>
    <lineage>
        <taxon>unclassified sequences</taxon>
        <taxon>metagenomes</taxon>
        <taxon>ecological metagenomes</taxon>
    </lineage>
</organism>
<dbReference type="EMBL" id="AUZZ01004378">
    <property type="protein sequence ID" value="EQD53888.1"/>
    <property type="molecule type" value="Genomic_DNA"/>
</dbReference>
<proteinExistence type="predicted"/>
<reference evidence="2" key="1">
    <citation type="submission" date="2013-08" db="EMBL/GenBank/DDBJ databases">
        <authorList>
            <person name="Mendez C."/>
            <person name="Richter M."/>
            <person name="Ferrer M."/>
            <person name="Sanchez J."/>
        </authorList>
    </citation>
    <scope>NUCLEOTIDE SEQUENCE</scope>
</reference>
<evidence type="ECO:0000313" key="2">
    <source>
        <dbReference type="EMBL" id="EQD53888.1"/>
    </source>
</evidence>
<reference evidence="2" key="2">
    <citation type="journal article" date="2014" name="ISME J.">
        <title>Microbial stratification in low pH oxic and suboxic macroscopic growths along an acid mine drainage.</title>
        <authorList>
            <person name="Mendez-Garcia C."/>
            <person name="Mesa V."/>
            <person name="Sprenger R.R."/>
            <person name="Richter M."/>
            <person name="Diez M.S."/>
            <person name="Solano J."/>
            <person name="Bargiela R."/>
            <person name="Golyshina O.V."/>
            <person name="Manteca A."/>
            <person name="Ramos J.L."/>
            <person name="Gallego J.R."/>
            <person name="Llorente I."/>
            <person name="Martins Dos Santos V.A."/>
            <person name="Jensen O.N."/>
            <person name="Pelaez A.I."/>
            <person name="Sanchez J."/>
            <person name="Ferrer M."/>
        </authorList>
    </citation>
    <scope>NUCLEOTIDE SEQUENCE</scope>
</reference>
<dbReference type="EMBL" id="AUZY01010343">
    <property type="protein sequence ID" value="EQD39082.1"/>
    <property type="molecule type" value="Genomic_DNA"/>
</dbReference>